<feature type="region of interest" description="Disordered" evidence="5">
    <location>
        <begin position="139"/>
        <end position="167"/>
    </location>
</feature>
<evidence type="ECO:0000256" key="4">
    <source>
        <dbReference type="PROSITE-ProRule" id="PRU00134"/>
    </source>
</evidence>
<dbReference type="InterPro" id="IPR027974">
    <property type="entry name" value="DUF4470"/>
</dbReference>
<proteinExistence type="predicted"/>
<dbReference type="InterPro" id="IPR002893">
    <property type="entry name" value="Znf_MYND"/>
</dbReference>
<dbReference type="GO" id="GO:0005634">
    <property type="term" value="C:nucleus"/>
    <property type="evidence" value="ECO:0007669"/>
    <property type="project" value="TreeGrafter"/>
</dbReference>
<dbReference type="InParanoid" id="D7FXN8"/>
<dbReference type="Gene3D" id="6.10.140.2220">
    <property type="match status" value="1"/>
</dbReference>
<feature type="domain" description="MYND-type" evidence="6">
    <location>
        <begin position="1347"/>
        <end position="1384"/>
    </location>
</feature>
<evidence type="ECO:0000313" key="7">
    <source>
        <dbReference type="EMBL" id="CBJ26479.1"/>
    </source>
</evidence>
<dbReference type="PROSITE" id="PS50865">
    <property type="entry name" value="ZF_MYND_2"/>
    <property type="match status" value="1"/>
</dbReference>
<dbReference type="GO" id="GO:0000981">
    <property type="term" value="F:DNA-binding transcription factor activity, RNA polymerase II-specific"/>
    <property type="evidence" value="ECO:0007669"/>
    <property type="project" value="TreeGrafter"/>
</dbReference>
<feature type="compositionally biased region" description="Low complexity" evidence="5">
    <location>
        <begin position="1303"/>
        <end position="1332"/>
    </location>
</feature>
<keyword evidence="1" id="KW-0479">Metal-binding</keyword>
<reference evidence="7 8" key="1">
    <citation type="journal article" date="2010" name="Nature">
        <title>The Ectocarpus genome and the independent evolution of multicellularity in brown algae.</title>
        <authorList>
            <person name="Cock J.M."/>
            <person name="Sterck L."/>
            <person name="Rouze P."/>
            <person name="Scornet D."/>
            <person name="Allen A.E."/>
            <person name="Amoutzias G."/>
            <person name="Anthouard V."/>
            <person name="Artiguenave F."/>
            <person name="Aury J.M."/>
            <person name="Badger J.H."/>
            <person name="Beszteri B."/>
            <person name="Billiau K."/>
            <person name="Bonnet E."/>
            <person name="Bothwell J.H."/>
            <person name="Bowler C."/>
            <person name="Boyen C."/>
            <person name="Brownlee C."/>
            <person name="Carrano C.J."/>
            <person name="Charrier B."/>
            <person name="Cho G.Y."/>
            <person name="Coelho S.M."/>
            <person name="Collen J."/>
            <person name="Corre E."/>
            <person name="Da Silva C."/>
            <person name="Delage L."/>
            <person name="Delaroque N."/>
            <person name="Dittami S.M."/>
            <person name="Doulbeau S."/>
            <person name="Elias M."/>
            <person name="Farnham G."/>
            <person name="Gachon C.M."/>
            <person name="Gschloessl B."/>
            <person name="Heesch S."/>
            <person name="Jabbari K."/>
            <person name="Jubin C."/>
            <person name="Kawai H."/>
            <person name="Kimura K."/>
            <person name="Kloareg B."/>
            <person name="Kupper F.C."/>
            <person name="Lang D."/>
            <person name="Le Bail A."/>
            <person name="Leblanc C."/>
            <person name="Lerouge P."/>
            <person name="Lohr M."/>
            <person name="Lopez P.J."/>
            <person name="Martens C."/>
            <person name="Maumus F."/>
            <person name="Michel G."/>
            <person name="Miranda-Saavedra D."/>
            <person name="Morales J."/>
            <person name="Moreau H."/>
            <person name="Motomura T."/>
            <person name="Nagasato C."/>
            <person name="Napoli C.A."/>
            <person name="Nelson D.R."/>
            <person name="Nyvall-Collen P."/>
            <person name="Peters A.F."/>
            <person name="Pommier C."/>
            <person name="Potin P."/>
            <person name="Poulain J."/>
            <person name="Quesneville H."/>
            <person name="Read B."/>
            <person name="Rensing S.A."/>
            <person name="Ritter A."/>
            <person name="Rousvoal S."/>
            <person name="Samanta M."/>
            <person name="Samson G."/>
            <person name="Schroeder D.C."/>
            <person name="Segurens B."/>
            <person name="Strittmatter M."/>
            <person name="Tonon T."/>
            <person name="Tregear J.W."/>
            <person name="Valentin K."/>
            <person name="von Dassow P."/>
            <person name="Yamagishi T."/>
            <person name="Van de Peer Y."/>
            <person name="Wincker P."/>
        </authorList>
    </citation>
    <scope>NUCLEOTIDE SEQUENCE [LARGE SCALE GENOMIC DNA]</scope>
    <source>
        <strain evidence="8">Ec32 / CCAP1310/4</strain>
    </source>
</reference>
<dbReference type="Pfam" id="PF01753">
    <property type="entry name" value="zf-MYND"/>
    <property type="match status" value="1"/>
</dbReference>
<organism evidence="7 8">
    <name type="scientific">Ectocarpus siliculosus</name>
    <name type="common">Brown alga</name>
    <name type="synonym">Conferva siliculosa</name>
    <dbReference type="NCBI Taxonomy" id="2880"/>
    <lineage>
        <taxon>Eukaryota</taxon>
        <taxon>Sar</taxon>
        <taxon>Stramenopiles</taxon>
        <taxon>Ochrophyta</taxon>
        <taxon>PX clade</taxon>
        <taxon>Phaeophyceae</taxon>
        <taxon>Ectocarpales</taxon>
        <taxon>Ectocarpaceae</taxon>
        <taxon>Ectocarpus</taxon>
    </lineage>
</organism>
<feature type="compositionally biased region" description="Polar residues" evidence="5">
    <location>
        <begin position="1333"/>
        <end position="1344"/>
    </location>
</feature>
<dbReference type="GO" id="GO:0008270">
    <property type="term" value="F:zinc ion binding"/>
    <property type="evidence" value="ECO:0007669"/>
    <property type="project" value="UniProtKB-KW"/>
</dbReference>
<feature type="region of interest" description="Disordered" evidence="5">
    <location>
        <begin position="1294"/>
        <end position="1344"/>
    </location>
</feature>
<dbReference type="EMBL" id="FN649732">
    <property type="protein sequence ID" value="CBJ26479.1"/>
    <property type="molecule type" value="Genomic_DNA"/>
</dbReference>
<dbReference type="InterPro" id="IPR024119">
    <property type="entry name" value="TF_DEAF-1"/>
</dbReference>
<keyword evidence="3" id="KW-0862">Zinc</keyword>
<evidence type="ECO:0000313" key="8">
    <source>
        <dbReference type="Proteomes" id="UP000002630"/>
    </source>
</evidence>
<dbReference type="SUPFAM" id="SSF144232">
    <property type="entry name" value="HIT/MYND zinc finger-like"/>
    <property type="match status" value="1"/>
</dbReference>
<accession>D7FXN8</accession>
<evidence type="ECO:0000256" key="2">
    <source>
        <dbReference type="ARBA" id="ARBA00022771"/>
    </source>
</evidence>
<feature type="compositionally biased region" description="Basic residues" evidence="5">
    <location>
        <begin position="142"/>
        <end position="152"/>
    </location>
</feature>
<evidence type="ECO:0000259" key="6">
    <source>
        <dbReference type="PROSITE" id="PS50865"/>
    </source>
</evidence>
<dbReference type="OrthoDB" id="432970at2759"/>
<keyword evidence="8" id="KW-1185">Reference proteome</keyword>
<dbReference type="EMBL" id="FN648520">
    <property type="protein sequence ID" value="CBJ26479.1"/>
    <property type="molecule type" value="Genomic_DNA"/>
</dbReference>
<feature type="region of interest" description="Disordered" evidence="5">
    <location>
        <begin position="1"/>
        <end position="20"/>
    </location>
</feature>
<evidence type="ECO:0000256" key="1">
    <source>
        <dbReference type="ARBA" id="ARBA00022723"/>
    </source>
</evidence>
<evidence type="ECO:0000256" key="3">
    <source>
        <dbReference type="ARBA" id="ARBA00022833"/>
    </source>
</evidence>
<dbReference type="PANTHER" id="PTHR10237">
    <property type="entry name" value="DEFORMED EPIDERMAL AUTOREGULATORY FACTOR 1 HOMOLOG SUPPRESSIN"/>
    <property type="match status" value="1"/>
</dbReference>
<dbReference type="PANTHER" id="PTHR10237:SF14">
    <property type="entry name" value="MYND-TYPE DOMAIN-CONTAINING PROTEIN"/>
    <property type="match status" value="1"/>
</dbReference>
<dbReference type="Pfam" id="PF14737">
    <property type="entry name" value="DUF4470"/>
    <property type="match status" value="1"/>
</dbReference>
<gene>
    <name evidence="7" type="ORF">Esi_0033_0140</name>
</gene>
<protein>
    <recommendedName>
        <fullName evidence="6">MYND-type domain-containing protein</fullName>
    </recommendedName>
</protein>
<name>D7FXN8_ECTSI</name>
<sequence>MNTVNGHTMAEEPAGGVQAEGESLEQMLDDGLNEILNSHEPCATPAAGGMQDTGNTPPTDLLQHIPHDAQHAEILSLGCGDLRDFLYSVLLHGRRGVSCGHVPRRFSFMMNDWEPAIHARNLMLLQMFLDARDILESSGSATKKKSGTKKSSSRGGNSRGHGSGRGSSAAAFAQRIGVIYSSMYNSFVDAEVLEMIESVAGRLAAAAESPSTWASAELGRLVRFADDCSQQRVRKILAAYADGSLQREGAAARVKRERAAVIGTYCPPRDDLSIHSRAMGLASFRQGDCMNPYAEMRREFLKKGVLDPFPLLLEDGAESGKRRGSFDLVNPLLLVTETKGMAYSLHYAAFPLDAFHTDVCWWKLRPENLQGEFGKVAPKVTKPQGFNLAGSGATQGPFSFKPTAKTQRDTQNVWFVTALEELAQMCGAFVRATAKLSITIHVGDALNCCDALLAASAALPSVRSREENGVTAPKDVFPPVFCQQGTLQPVQLRADALMTPSGFFEFDVINTSNLSEHLGVVNLLVAAAPLLKTTAHAVLLTSFMAALQNLSLYKNTSEFYEKYLCMGSQASSLLLVGPGGAPSLLRLAWRRPAQAFAQATVHTTGSSPTNIDISPSDFVSLVLPVYKAMFANVGLLGSRGREESIRALTTPMHYTSASFIRLLALAGRQLRLDTRHFEAALKAMIVGSGLIMASNMMQEQMALFHAMDLIPIRPSPNEPGAPVDTRRVVLLVPHSGLMLLRAFSLPEIYLSLAGTRGTFDNHFSSLHMGFVRVRRGRSGGGSRDGGNDNGWRSLSDHLCVRDTQSDDPAAELMISALVPSFAFSLAPLSETEVRLRPRDSVEMMRAPKDVMNKMGGMLWKCFFKANLTDKDRTAILTPGGDDPFGESGGGSSIGVLLACPKTAVTDRLQEAPSSTASTKSEPALLHRIVDGKSTVDRSVELICNGPAGKTGDARFVYRIKFIMITDLAREALTSATPAVAESLDPCCVRVTLGKGLLTLVAHLPFPVNRNAVDMKFSRRQGFVLFTVPPLGGSLHIPSTLTACVADGGGTVPSNIWWPPCAPLSSLPRLDFNAEWSFDKVMGGMSFTHEEKAARNGVFKLNTTTVDAALLGLKESFLAIISTATTSHTENGRGWNRSWALVADPDNHSEPAIWIWVNDLLLDSSNEALVIDCCVLPVASVGDAISLQLQRSAQFGSSAQGGPFLTCKAYAGEIKLWLSLLPVAVERARESYAHAEDCTYSRTSHDSAPVLCKCGMGKDLPPAFVEALKSGNVNGEKCFYRAALSPLYVPQGMDGVSPFPPSTTAPAPQQKNSTTQSSASQTTNASTSSTPQTKTNPRMTVASGSAGCSNCGKVGSLRPCSRCHQVRYCSRDCQRQHWRDHKRDCG</sequence>
<dbReference type="PROSITE" id="PS01360">
    <property type="entry name" value="ZF_MYND_1"/>
    <property type="match status" value="1"/>
</dbReference>
<evidence type="ECO:0000256" key="5">
    <source>
        <dbReference type="SAM" id="MobiDB-lite"/>
    </source>
</evidence>
<keyword evidence="2 4" id="KW-0863">Zinc-finger</keyword>
<dbReference type="Proteomes" id="UP000002630">
    <property type="component" value="Linkage Group LG07"/>
</dbReference>